<keyword evidence="5 8" id="KW-0812">Transmembrane</keyword>
<feature type="transmembrane region" description="Helical" evidence="8">
    <location>
        <begin position="97"/>
        <end position="115"/>
    </location>
</feature>
<geneLocation type="plasmid" evidence="9 10">
    <name>pSA3</name>
</geneLocation>
<evidence type="ECO:0000256" key="2">
    <source>
        <dbReference type="ARBA" id="ARBA00009142"/>
    </source>
</evidence>
<evidence type="ECO:0000256" key="7">
    <source>
        <dbReference type="ARBA" id="ARBA00023136"/>
    </source>
</evidence>
<dbReference type="EMBL" id="CP017078">
    <property type="protein sequence ID" value="AOR81326.1"/>
    <property type="molecule type" value="Genomic_DNA"/>
</dbReference>
<keyword evidence="7 8" id="KW-0472">Membrane</keyword>
<dbReference type="Proteomes" id="UP000094626">
    <property type="component" value="Plasmid pSA3"/>
</dbReference>
<feature type="transmembrane region" description="Helical" evidence="8">
    <location>
        <begin position="156"/>
        <end position="177"/>
    </location>
</feature>
<dbReference type="PANTHER" id="PTHR30269:SF37">
    <property type="entry name" value="MEMBRANE TRANSPORTER PROTEIN"/>
    <property type="match status" value="1"/>
</dbReference>
<keyword evidence="3" id="KW-0813">Transport</keyword>
<evidence type="ECO:0000313" key="10">
    <source>
        <dbReference type="Proteomes" id="UP000094626"/>
    </source>
</evidence>
<evidence type="ECO:0000256" key="6">
    <source>
        <dbReference type="ARBA" id="ARBA00022989"/>
    </source>
</evidence>
<proteinExistence type="inferred from homology"/>
<reference evidence="10" key="1">
    <citation type="journal article" date="2017" name="J. Biotechnol.">
        <title>Complete genome sequence of Novosphingobium resinovorum SA1, a versatile xenobiotic-degrading bacterium capable of utilizing sulfanilic acid.</title>
        <authorList>
            <person name="Hegedus B."/>
            <person name="Kos P.B."/>
            <person name="Balint B."/>
            <person name="Maroti G."/>
            <person name="Gan H.M."/>
            <person name="Perei K."/>
            <person name="Rakhely G."/>
        </authorList>
    </citation>
    <scope>NUCLEOTIDE SEQUENCE [LARGE SCALE GENOMIC DNA]</scope>
    <source>
        <strain evidence="10">SA1</strain>
    </source>
</reference>
<feature type="transmembrane region" description="Helical" evidence="8">
    <location>
        <begin position="121"/>
        <end position="144"/>
    </location>
</feature>
<keyword evidence="9" id="KW-0614">Plasmid</keyword>
<evidence type="ECO:0000256" key="1">
    <source>
        <dbReference type="ARBA" id="ARBA00004651"/>
    </source>
</evidence>
<keyword evidence="6 8" id="KW-1133">Transmembrane helix</keyword>
<comment type="similarity">
    <text evidence="2 8">Belongs to the 4-toluene sulfonate uptake permease (TSUP) (TC 2.A.102) family.</text>
</comment>
<protein>
    <recommendedName>
        <fullName evidence="8">Probable membrane transporter protein</fullName>
    </recommendedName>
</protein>
<keyword evidence="4 8" id="KW-1003">Cell membrane</keyword>
<evidence type="ECO:0000256" key="3">
    <source>
        <dbReference type="ARBA" id="ARBA00022448"/>
    </source>
</evidence>
<keyword evidence="10" id="KW-1185">Reference proteome</keyword>
<dbReference type="KEGG" id="nre:BES08_30490"/>
<name>A0A1D8AGT0_9SPHN</name>
<feature type="transmembrane region" description="Helical" evidence="8">
    <location>
        <begin position="31"/>
        <end position="57"/>
    </location>
</feature>
<evidence type="ECO:0000256" key="4">
    <source>
        <dbReference type="ARBA" id="ARBA00022475"/>
    </source>
</evidence>
<feature type="transmembrane region" description="Helical" evidence="8">
    <location>
        <begin position="247"/>
        <end position="267"/>
    </location>
</feature>
<evidence type="ECO:0000256" key="8">
    <source>
        <dbReference type="RuleBase" id="RU363041"/>
    </source>
</evidence>
<evidence type="ECO:0000256" key="5">
    <source>
        <dbReference type="ARBA" id="ARBA00022692"/>
    </source>
</evidence>
<dbReference type="GO" id="GO:0005886">
    <property type="term" value="C:plasma membrane"/>
    <property type="evidence" value="ECO:0007669"/>
    <property type="project" value="UniProtKB-SubCell"/>
</dbReference>
<dbReference type="AlphaFoldDB" id="A0A1D8AGT0"/>
<feature type="transmembrane region" description="Helical" evidence="8">
    <location>
        <begin position="219"/>
        <end position="241"/>
    </location>
</feature>
<feature type="transmembrane region" description="Helical" evidence="8">
    <location>
        <begin position="69"/>
        <end position="88"/>
    </location>
</feature>
<evidence type="ECO:0000313" key="9">
    <source>
        <dbReference type="EMBL" id="AOR81326.1"/>
    </source>
</evidence>
<comment type="subcellular location">
    <subcellularLocation>
        <location evidence="1 8">Cell membrane</location>
        <topology evidence="1 8">Multi-pass membrane protein</topology>
    </subcellularLocation>
</comment>
<feature type="transmembrane region" description="Helical" evidence="8">
    <location>
        <begin position="189"/>
        <end position="207"/>
    </location>
</feature>
<gene>
    <name evidence="9" type="primary">tauE</name>
    <name evidence="9" type="ORF">BES08_30490</name>
</gene>
<dbReference type="InterPro" id="IPR002781">
    <property type="entry name" value="TM_pro_TauE-like"/>
</dbReference>
<accession>A0A1D8AGT0</accession>
<dbReference type="InterPro" id="IPR052017">
    <property type="entry name" value="TSUP"/>
</dbReference>
<sequence length="275" mass="29257">MTDATWQAAVRNWPGGLMVEQKIGMSSAPEAWVVAAIAAFLIGMAKGGLANVGVIAVPLMSLVKPPLTAAGLLLPIYVVSDAFGVWLYRHRYSASNLRILIPSGFFGVLIGWLLAGQISDAIASVIVGFTGCGFVAVLLARRGVPSVPRQANVPKGWFLGVATGFTSFLTHSGAATFQMFVLPQRLDKTMFAGTSTLTFAAINLFKIPSYWALGQLSTSSVMSALVLIPVAVAGTFAGVFATRRLSTSWFFILVQAMLLVVSIQLLWRGMSDILN</sequence>
<dbReference type="PANTHER" id="PTHR30269">
    <property type="entry name" value="TRANSMEMBRANE PROTEIN YFCA"/>
    <property type="match status" value="1"/>
</dbReference>
<organism evidence="9 10">
    <name type="scientific">Novosphingobium resinovorum</name>
    <dbReference type="NCBI Taxonomy" id="158500"/>
    <lineage>
        <taxon>Bacteria</taxon>
        <taxon>Pseudomonadati</taxon>
        <taxon>Pseudomonadota</taxon>
        <taxon>Alphaproteobacteria</taxon>
        <taxon>Sphingomonadales</taxon>
        <taxon>Sphingomonadaceae</taxon>
        <taxon>Novosphingobium</taxon>
    </lineage>
</organism>
<dbReference type="Pfam" id="PF01925">
    <property type="entry name" value="TauE"/>
    <property type="match status" value="1"/>
</dbReference>